<dbReference type="InterPro" id="IPR000477">
    <property type="entry name" value="RT_dom"/>
</dbReference>
<name>A0A7D9KEB5_PARCT</name>
<proteinExistence type="predicted"/>
<feature type="domain" description="Reverse transcriptase" evidence="1">
    <location>
        <begin position="6"/>
        <end position="119"/>
    </location>
</feature>
<protein>
    <recommendedName>
        <fullName evidence="1">Reverse transcriptase domain-containing protein</fullName>
    </recommendedName>
</protein>
<evidence type="ECO:0000313" key="3">
    <source>
        <dbReference type="Proteomes" id="UP001152795"/>
    </source>
</evidence>
<feature type="non-terminal residue" evidence="2">
    <location>
        <position position="1"/>
    </location>
</feature>
<reference evidence="2" key="1">
    <citation type="submission" date="2020-04" db="EMBL/GenBank/DDBJ databases">
        <authorList>
            <person name="Alioto T."/>
            <person name="Alioto T."/>
            <person name="Gomez Garrido J."/>
        </authorList>
    </citation>
    <scope>NUCLEOTIDE SEQUENCE</scope>
    <source>
        <strain evidence="2">A484AB</strain>
    </source>
</reference>
<dbReference type="AlphaFoldDB" id="A0A7D9KEB5"/>
<keyword evidence="3" id="KW-1185">Reference proteome</keyword>
<accession>A0A7D9KEB5</accession>
<evidence type="ECO:0000259" key="1">
    <source>
        <dbReference type="Pfam" id="PF00078"/>
    </source>
</evidence>
<organism evidence="2 3">
    <name type="scientific">Paramuricea clavata</name>
    <name type="common">Red gorgonian</name>
    <name type="synonym">Violescent sea-whip</name>
    <dbReference type="NCBI Taxonomy" id="317549"/>
    <lineage>
        <taxon>Eukaryota</taxon>
        <taxon>Metazoa</taxon>
        <taxon>Cnidaria</taxon>
        <taxon>Anthozoa</taxon>
        <taxon>Octocorallia</taxon>
        <taxon>Malacalcyonacea</taxon>
        <taxon>Plexauridae</taxon>
        <taxon>Paramuricea</taxon>
    </lineage>
</organism>
<dbReference type="PANTHER" id="PTHR19446">
    <property type="entry name" value="REVERSE TRANSCRIPTASES"/>
    <property type="match status" value="1"/>
</dbReference>
<dbReference type="Pfam" id="PF00078">
    <property type="entry name" value="RVT_1"/>
    <property type="match status" value="1"/>
</dbReference>
<dbReference type="EMBL" id="CACRXK020032740">
    <property type="protein sequence ID" value="CAB4043605.1"/>
    <property type="molecule type" value="Genomic_DNA"/>
</dbReference>
<feature type="non-terminal residue" evidence="2">
    <location>
        <position position="125"/>
    </location>
</feature>
<dbReference type="Proteomes" id="UP001152795">
    <property type="component" value="Unassembled WGS sequence"/>
</dbReference>
<sequence>GEWIPIHKKDDPLSKENYRPVTILIAVDKVLEQLLCKQLCELTDKIFDDFMSAYRKSYSCETTLIRLVEDWKHDHNKAVGVLSSDMSKAFDSMYPPLLLSKLRAYGMSNSSLAILESYFKERKNR</sequence>
<evidence type="ECO:0000313" key="2">
    <source>
        <dbReference type="EMBL" id="CAB4043605.1"/>
    </source>
</evidence>
<gene>
    <name evidence="2" type="ORF">PACLA_8A036569</name>
</gene>
<comment type="caution">
    <text evidence="2">The sequence shown here is derived from an EMBL/GenBank/DDBJ whole genome shotgun (WGS) entry which is preliminary data.</text>
</comment>